<dbReference type="EMBL" id="JAWJAY010000004">
    <property type="protein sequence ID" value="MDV2886640.1"/>
    <property type="molecule type" value="Genomic_DNA"/>
</dbReference>
<dbReference type="Proteomes" id="UP001285636">
    <property type="component" value="Unassembled WGS sequence"/>
</dbReference>
<dbReference type="PIRSF" id="PIRSF016897">
    <property type="entry name" value="GlpP"/>
    <property type="match status" value="1"/>
</dbReference>
<evidence type="ECO:0000313" key="2">
    <source>
        <dbReference type="EMBL" id="MDV2886640.1"/>
    </source>
</evidence>
<dbReference type="PANTHER" id="PTHR35787:SF1">
    <property type="entry name" value="GLYCEROL UPTAKE OPERON ANTITERMINATOR REGULATORY PROTEIN"/>
    <property type="match status" value="1"/>
</dbReference>
<accession>A0AAJ2NQA3</accession>
<keyword evidence="1" id="KW-0804">Transcription</keyword>
<organism evidence="2 3">
    <name type="scientific">Alkalihalophilus pseudofirmus</name>
    <name type="common">Bacillus pseudofirmus</name>
    <dbReference type="NCBI Taxonomy" id="79885"/>
    <lineage>
        <taxon>Bacteria</taxon>
        <taxon>Bacillati</taxon>
        <taxon>Bacillota</taxon>
        <taxon>Bacilli</taxon>
        <taxon>Bacillales</taxon>
        <taxon>Bacillaceae</taxon>
        <taxon>Alkalihalophilus</taxon>
    </lineage>
</organism>
<protein>
    <recommendedName>
        <fullName evidence="1">Glycerol uptake operon antiterminator regulatory protein</fullName>
    </recommendedName>
</protein>
<keyword evidence="1" id="KW-0694">RNA-binding</keyword>
<dbReference type="GO" id="GO:0045893">
    <property type="term" value="P:positive regulation of DNA-templated transcription"/>
    <property type="evidence" value="ECO:0007669"/>
    <property type="project" value="TreeGrafter"/>
</dbReference>
<proteinExistence type="predicted"/>
<dbReference type="PANTHER" id="PTHR35787">
    <property type="entry name" value="GLYCEROL UPTAKE OPERON ANTITERMINATOR REGULATORY PROTEIN"/>
    <property type="match status" value="1"/>
</dbReference>
<comment type="caution">
    <text evidence="2">The sequence shown here is derived from an EMBL/GenBank/DDBJ whole genome shotgun (WGS) entry which is preliminary data.</text>
</comment>
<name>A0AAJ2NQA3_ALKPS</name>
<dbReference type="SUPFAM" id="SSF110391">
    <property type="entry name" value="GlpP-like"/>
    <property type="match status" value="1"/>
</dbReference>
<dbReference type="Pfam" id="PF04309">
    <property type="entry name" value="G3P_antiterm"/>
    <property type="match status" value="1"/>
</dbReference>
<dbReference type="GO" id="GO:0006071">
    <property type="term" value="P:glycerol metabolic process"/>
    <property type="evidence" value="ECO:0007669"/>
    <property type="project" value="UniProtKB-UniRule"/>
</dbReference>
<evidence type="ECO:0000256" key="1">
    <source>
        <dbReference type="PIRNR" id="PIRNR016897"/>
    </source>
</evidence>
<dbReference type="InterPro" id="IPR006699">
    <property type="entry name" value="GlpP"/>
</dbReference>
<dbReference type="GO" id="GO:0003723">
    <property type="term" value="F:RNA binding"/>
    <property type="evidence" value="ECO:0007669"/>
    <property type="project" value="UniProtKB-KW"/>
</dbReference>
<dbReference type="GO" id="GO:0001072">
    <property type="term" value="F:transcription antitermination factor activity, RNA binding"/>
    <property type="evidence" value="ECO:0007669"/>
    <property type="project" value="TreeGrafter"/>
</dbReference>
<sequence length="186" mass="21064">MNFNGQKVLPAIKRMKDFEKVLSNKDEYMVMLDLHIAQLGAVMNQTKRANKKVILHADMIQGLRNDKYSTEFLCQQIKPAGLISTRGDVLRTAKKNNVLAIQRLFLLDTIALETSYKLVEQIEPDFIEVLPGVIPHYIEKVRKDTKTEVITGGLIETEEDATRAFEAGAVAITTSREDLWKFNIGD</sequence>
<dbReference type="AlphaFoldDB" id="A0AAJ2NQA3"/>
<keyword evidence="1" id="KW-0805">Transcription regulation</keyword>
<dbReference type="RefSeq" id="WP_323467313.1">
    <property type="nucleotide sequence ID" value="NZ_CP144224.1"/>
</dbReference>
<reference evidence="2" key="1">
    <citation type="submission" date="2023-10" db="EMBL/GenBank/DDBJ databases">
        <title>Screening of Alkalihalophilus pseudofirmusBZ-TG-HK211 and Its Alleviation of Salt Stress on Rapeseed Growth.</title>
        <authorList>
            <person name="Zhao B."/>
            <person name="Guo T."/>
        </authorList>
    </citation>
    <scope>NUCLEOTIDE SEQUENCE</scope>
    <source>
        <strain evidence="2">BZ-TG-HK211</strain>
    </source>
</reference>
<evidence type="ECO:0000313" key="3">
    <source>
        <dbReference type="Proteomes" id="UP001285636"/>
    </source>
</evidence>
<gene>
    <name evidence="2" type="ORF">RYX45_15720</name>
</gene>
<dbReference type="InterPro" id="IPR013785">
    <property type="entry name" value="Aldolase_TIM"/>
</dbReference>
<dbReference type="Gene3D" id="3.20.20.70">
    <property type="entry name" value="Aldolase class I"/>
    <property type="match status" value="1"/>
</dbReference>
<keyword evidence="1" id="KW-0319">Glycerol metabolism</keyword>
<comment type="function">
    <text evidence="1">Regulates expression of the glpD operon. In the presence of glycerol 3-phosphate (G3P) causes antitermination of transcription of glpD at the inverted repeat of the leader region to enhance its transcription. Binds and stabilizes glpD leader mRNA.</text>
</comment>